<dbReference type="InterPro" id="IPR011010">
    <property type="entry name" value="DNA_brk_join_enz"/>
</dbReference>
<feature type="compositionally biased region" description="Basic and acidic residues" evidence="2">
    <location>
        <begin position="15"/>
        <end position="24"/>
    </location>
</feature>
<dbReference type="GO" id="GO:0015074">
    <property type="term" value="P:DNA integration"/>
    <property type="evidence" value="ECO:0007669"/>
    <property type="project" value="InterPro"/>
</dbReference>
<comment type="caution">
    <text evidence="4">The sequence shown here is derived from an EMBL/GenBank/DDBJ whole genome shotgun (WGS) entry which is preliminary data.</text>
</comment>
<feature type="compositionally biased region" description="Basic and acidic residues" evidence="2">
    <location>
        <begin position="159"/>
        <end position="168"/>
    </location>
</feature>
<dbReference type="Pfam" id="PF00589">
    <property type="entry name" value="Phage_integrase"/>
    <property type="match status" value="1"/>
</dbReference>
<feature type="compositionally biased region" description="Polar residues" evidence="2">
    <location>
        <begin position="170"/>
        <end position="185"/>
    </location>
</feature>
<dbReference type="AlphaFoldDB" id="A0A511D449"/>
<evidence type="ECO:0000313" key="4">
    <source>
        <dbReference type="EMBL" id="GEL19579.1"/>
    </source>
</evidence>
<dbReference type="PROSITE" id="PS51898">
    <property type="entry name" value="TYR_RECOMBINASE"/>
    <property type="match status" value="1"/>
</dbReference>
<keyword evidence="5" id="KW-1185">Reference proteome</keyword>
<dbReference type="GO" id="GO:0006310">
    <property type="term" value="P:DNA recombination"/>
    <property type="evidence" value="ECO:0007669"/>
    <property type="project" value="UniProtKB-KW"/>
</dbReference>
<evidence type="ECO:0000259" key="3">
    <source>
        <dbReference type="PROSITE" id="PS51898"/>
    </source>
</evidence>
<organism evidence="4 5">
    <name type="scientific">Pseudonocardia asaccharolytica DSM 44247 = NBRC 16224</name>
    <dbReference type="NCBI Taxonomy" id="1123024"/>
    <lineage>
        <taxon>Bacteria</taxon>
        <taxon>Bacillati</taxon>
        <taxon>Actinomycetota</taxon>
        <taxon>Actinomycetes</taxon>
        <taxon>Pseudonocardiales</taxon>
        <taxon>Pseudonocardiaceae</taxon>
        <taxon>Pseudonocardia</taxon>
    </lineage>
</organism>
<dbReference type="SUPFAM" id="SSF56349">
    <property type="entry name" value="DNA breaking-rejoining enzymes"/>
    <property type="match status" value="1"/>
</dbReference>
<evidence type="ECO:0000256" key="2">
    <source>
        <dbReference type="SAM" id="MobiDB-lite"/>
    </source>
</evidence>
<evidence type="ECO:0000256" key="1">
    <source>
        <dbReference type="ARBA" id="ARBA00023172"/>
    </source>
</evidence>
<protein>
    <recommendedName>
        <fullName evidence="3">Tyr recombinase domain-containing protein</fullName>
    </recommendedName>
</protein>
<dbReference type="GO" id="GO:0003677">
    <property type="term" value="F:DNA binding"/>
    <property type="evidence" value="ECO:0007669"/>
    <property type="project" value="InterPro"/>
</dbReference>
<dbReference type="Gene3D" id="1.10.443.10">
    <property type="entry name" value="Intergrase catalytic core"/>
    <property type="match status" value="1"/>
</dbReference>
<feature type="domain" description="Tyr recombinase" evidence="3">
    <location>
        <begin position="1"/>
        <end position="150"/>
    </location>
</feature>
<name>A0A511D449_9PSEU</name>
<feature type="region of interest" description="Disordered" evidence="2">
    <location>
        <begin position="1"/>
        <end position="36"/>
    </location>
</feature>
<evidence type="ECO:0000313" key="5">
    <source>
        <dbReference type="Proteomes" id="UP000321328"/>
    </source>
</evidence>
<dbReference type="EMBL" id="BJVI01000040">
    <property type="protein sequence ID" value="GEL19579.1"/>
    <property type="molecule type" value="Genomic_DNA"/>
</dbReference>
<reference evidence="4 5" key="1">
    <citation type="submission" date="2019-07" db="EMBL/GenBank/DDBJ databases">
        <title>Whole genome shotgun sequence of Pseudonocardia asaccharolytica NBRC 16224.</title>
        <authorList>
            <person name="Hosoyama A."/>
            <person name="Uohara A."/>
            <person name="Ohji S."/>
            <person name="Ichikawa N."/>
        </authorList>
    </citation>
    <scope>NUCLEOTIDE SEQUENCE [LARGE SCALE GENOMIC DNA]</scope>
    <source>
        <strain evidence="4 5">NBRC 16224</strain>
    </source>
</reference>
<dbReference type="InterPro" id="IPR002104">
    <property type="entry name" value="Integrase_catalytic"/>
</dbReference>
<proteinExistence type="predicted"/>
<dbReference type="RefSeq" id="WP_028928957.1">
    <property type="nucleotide sequence ID" value="NZ_BJVI01000040.1"/>
</dbReference>
<gene>
    <name evidence="4" type="ORF">PA7_34160</name>
</gene>
<accession>A0A511D449</accession>
<dbReference type="STRING" id="1123024.GCA_000423625_00808"/>
<feature type="region of interest" description="Disordered" evidence="2">
    <location>
        <begin position="159"/>
        <end position="185"/>
    </location>
</feature>
<keyword evidence="1" id="KW-0233">DNA recombination</keyword>
<dbReference type="Proteomes" id="UP000321328">
    <property type="component" value="Unassembled WGS sequence"/>
</dbReference>
<dbReference type="InterPro" id="IPR013762">
    <property type="entry name" value="Integrase-like_cat_sf"/>
</dbReference>
<sequence length="185" mass="19817">MLEASTPAAGASWTDSDHRREERQLKHRARGETRVVPSPPALTALLHAHLDSFGTGPDGLLFGGVRGGELAESTYCRVWRKARAAALDPAEVASPLARWPHDLRHAAVSTWLNAGIPATQVAEWAGHSVAVLLQIYAKCMAGQEDAARRRIAAALGDETLARIGRDQPENTDTGRTQPDSTGDEG</sequence>